<dbReference type="InterPro" id="IPR005875">
    <property type="entry name" value="PurK"/>
</dbReference>
<accession>A0A9X7ZDL8</accession>
<comment type="function">
    <text evidence="6">Catalyzes the ATP-dependent conversion of 5-aminoimidazole ribonucleotide (AIR) and HCO(3)- to N5-carboxyaminoimidazole ribonucleotide (N5-CAIR).</text>
</comment>
<dbReference type="GO" id="GO:0046872">
    <property type="term" value="F:metal ion binding"/>
    <property type="evidence" value="ECO:0007669"/>
    <property type="project" value="InterPro"/>
</dbReference>
<comment type="caution">
    <text evidence="5">Lacks conserved residue(s) required for the propagation of feature annotation.</text>
</comment>
<evidence type="ECO:0000256" key="3">
    <source>
        <dbReference type="ARBA" id="ARBA00022755"/>
    </source>
</evidence>
<dbReference type="SUPFAM" id="SSF56059">
    <property type="entry name" value="Glutathione synthetase ATP-binding domain-like"/>
    <property type="match status" value="1"/>
</dbReference>
<feature type="binding site" evidence="5">
    <location>
        <position position="258"/>
    </location>
    <ligand>
        <name>ATP</name>
        <dbReference type="ChEBI" id="CHEBI:30616"/>
    </ligand>
</feature>
<feature type="domain" description="ATP-grasp" evidence="7">
    <location>
        <begin position="177"/>
        <end position="366"/>
    </location>
</feature>
<dbReference type="PROSITE" id="PS50975">
    <property type="entry name" value="ATP_GRASP"/>
    <property type="match status" value="1"/>
</dbReference>
<dbReference type="InterPro" id="IPR040686">
    <property type="entry name" value="PurK_C"/>
</dbReference>
<reference evidence="8" key="1">
    <citation type="submission" date="2021-08" db="EMBL/GenBank/DDBJ databases">
        <title>Whole genome sequencing of non-tuberculosis mycobacteria type-strains.</title>
        <authorList>
            <person name="Igarashi Y."/>
            <person name="Osugi A."/>
            <person name="Mitarai S."/>
        </authorList>
    </citation>
    <scope>NUCLEOTIDE SEQUENCE</scope>
    <source>
        <strain evidence="8">JCM 30995</strain>
    </source>
</reference>
<dbReference type="EMBL" id="CP080997">
    <property type="protein sequence ID" value="QZA06711.1"/>
    <property type="molecule type" value="Genomic_DNA"/>
</dbReference>
<dbReference type="PANTHER" id="PTHR11609:SF5">
    <property type="entry name" value="PHOSPHORIBOSYLAMINOIMIDAZOLE CARBOXYLASE"/>
    <property type="match status" value="1"/>
</dbReference>
<dbReference type="Gene3D" id="3.30.470.20">
    <property type="entry name" value="ATP-grasp fold, B domain"/>
    <property type="match status" value="1"/>
</dbReference>
<dbReference type="Pfam" id="PF22660">
    <property type="entry name" value="RS_preATP-grasp-like"/>
    <property type="match status" value="1"/>
</dbReference>
<dbReference type="FunFam" id="3.30.470.20:FF:000029">
    <property type="entry name" value="N5-carboxyaminoimidazole ribonucleotide synthase"/>
    <property type="match status" value="1"/>
</dbReference>
<keyword evidence="3 5" id="KW-0658">Purine biosynthesis</keyword>
<dbReference type="GO" id="GO:0034028">
    <property type="term" value="F:5-(carboxyamino)imidazole ribonucleotide synthase activity"/>
    <property type="evidence" value="ECO:0007669"/>
    <property type="project" value="UniProtKB-UniRule"/>
</dbReference>
<dbReference type="HAMAP" id="MF_01928">
    <property type="entry name" value="PurK"/>
    <property type="match status" value="1"/>
</dbReference>
<dbReference type="InterPro" id="IPR011054">
    <property type="entry name" value="Rudment_hybrid_motif"/>
</dbReference>
<comment type="similarity">
    <text evidence="5 6">Belongs to the PurK/PurT family.</text>
</comment>
<dbReference type="SUPFAM" id="SSF52440">
    <property type="entry name" value="PreATP-grasp domain"/>
    <property type="match status" value="1"/>
</dbReference>
<feature type="binding site" evidence="5">
    <location>
        <position position="173"/>
    </location>
    <ligand>
        <name>ATP</name>
        <dbReference type="ChEBI" id="CHEBI:30616"/>
    </ligand>
</feature>
<dbReference type="AlphaFoldDB" id="A0A9X7ZDL8"/>
<proteinExistence type="inferred from homology"/>
<feature type="binding site" evidence="5">
    <location>
        <position position="213"/>
    </location>
    <ligand>
        <name>ATP</name>
        <dbReference type="ChEBI" id="CHEBI:30616"/>
    </ligand>
</feature>
<dbReference type="Pfam" id="PF17769">
    <property type="entry name" value="PurK_C"/>
    <property type="match status" value="1"/>
</dbReference>
<evidence type="ECO:0000256" key="1">
    <source>
        <dbReference type="ARBA" id="ARBA00022598"/>
    </source>
</evidence>
<comment type="function">
    <text evidence="5">Catalyzes the ATP-dependent conversion of 5-aminoimidazole ribonucleotide (AIR) and HCO(3)(-) to N5-carboxyaminoimidazole ribonucleotide (N5-CAIR).</text>
</comment>
<dbReference type="SUPFAM" id="SSF51246">
    <property type="entry name" value="Rudiment single hybrid motif"/>
    <property type="match status" value="1"/>
</dbReference>
<dbReference type="GO" id="GO:0005524">
    <property type="term" value="F:ATP binding"/>
    <property type="evidence" value="ECO:0007669"/>
    <property type="project" value="UniProtKB-UniRule"/>
</dbReference>
<comment type="subunit">
    <text evidence="5 6">Homodimer.</text>
</comment>
<name>A0A9X7ZDL8_9MYCO</name>
<evidence type="ECO:0000256" key="5">
    <source>
        <dbReference type="HAMAP-Rule" id="MF_01928"/>
    </source>
</evidence>
<dbReference type="PANTHER" id="PTHR11609">
    <property type="entry name" value="PURINE BIOSYNTHESIS PROTEIN 6/7, PUR6/7"/>
    <property type="match status" value="1"/>
</dbReference>
<evidence type="ECO:0000256" key="4">
    <source>
        <dbReference type="ARBA" id="ARBA00022840"/>
    </source>
</evidence>
<dbReference type="Pfam" id="PF02222">
    <property type="entry name" value="ATP-grasp"/>
    <property type="match status" value="1"/>
</dbReference>
<evidence type="ECO:0000313" key="9">
    <source>
        <dbReference type="Proteomes" id="UP000825008"/>
    </source>
</evidence>
<dbReference type="GO" id="GO:0004638">
    <property type="term" value="F:phosphoribosylaminoimidazole carboxylase activity"/>
    <property type="evidence" value="ECO:0007669"/>
    <property type="project" value="InterPro"/>
</dbReference>
<dbReference type="InterPro" id="IPR013815">
    <property type="entry name" value="ATP_grasp_subdomain_1"/>
</dbReference>
<dbReference type="Proteomes" id="UP000825008">
    <property type="component" value="Chromosome"/>
</dbReference>
<dbReference type="EC" id="6.3.4.18" evidence="5 6"/>
<dbReference type="Gene3D" id="3.30.1490.20">
    <property type="entry name" value="ATP-grasp fold, A domain"/>
    <property type="match status" value="1"/>
</dbReference>
<dbReference type="InterPro" id="IPR016185">
    <property type="entry name" value="PreATP-grasp_dom_sf"/>
</dbReference>
<dbReference type="InterPro" id="IPR011761">
    <property type="entry name" value="ATP-grasp"/>
</dbReference>
<gene>
    <name evidence="5 6" type="primary">purK</name>
    <name evidence="8" type="ORF">K3U94_17150</name>
</gene>
<feature type="binding site" evidence="5">
    <location>
        <begin position="336"/>
        <end position="337"/>
    </location>
    <ligand>
        <name>ATP</name>
        <dbReference type="ChEBI" id="CHEBI:30616"/>
    </ligand>
</feature>
<evidence type="ECO:0000259" key="7">
    <source>
        <dbReference type="PROSITE" id="PS50975"/>
    </source>
</evidence>
<dbReference type="NCBIfam" id="NF004680">
    <property type="entry name" value="PRK06019.1-6"/>
    <property type="match status" value="1"/>
</dbReference>
<dbReference type="NCBIfam" id="NF004679">
    <property type="entry name" value="PRK06019.1-5"/>
    <property type="match status" value="1"/>
</dbReference>
<evidence type="ECO:0000256" key="2">
    <source>
        <dbReference type="ARBA" id="ARBA00022741"/>
    </source>
</evidence>
<evidence type="ECO:0000313" key="8">
    <source>
        <dbReference type="EMBL" id="QZA06711.1"/>
    </source>
</evidence>
<dbReference type="InterPro" id="IPR003135">
    <property type="entry name" value="ATP-grasp_carboxylate-amine"/>
</dbReference>
<feature type="binding site" evidence="5">
    <location>
        <begin position="250"/>
        <end position="253"/>
    </location>
    <ligand>
        <name>ATP</name>
        <dbReference type="ChEBI" id="CHEBI:30616"/>
    </ligand>
</feature>
<keyword evidence="4 5" id="KW-0067">ATP-binding</keyword>
<dbReference type="Gene3D" id="3.40.50.20">
    <property type="match status" value="1"/>
</dbReference>
<organism evidence="8 9">
    <name type="scientific">Mycolicibacter heraklionensis</name>
    <dbReference type="NCBI Taxonomy" id="512402"/>
    <lineage>
        <taxon>Bacteria</taxon>
        <taxon>Bacillati</taxon>
        <taxon>Actinomycetota</taxon>
        <taxon>Actinomycetes</taxon>
        <taxon>Mycobacteriales</taxon>
        <taxon>Mycobacteriaceae</taxon>
        <taxon>Mycolicibacter</taxon>
    </lineage>
</organism>
<dbReference type="InterPro" id="IPR054350">
    <property type="entry name" value="PurT/PurK_preATP-grasp"/>
</dbReference>
<sequence length="465" mass="49197">MANLINSWWRSASGRITRGRRAIVASVKDTSCQCTDSARSAPNDCITTLVAGRDTILPVPNPPTTAPPAGGRSPLVAMVGGGQLARMTHQAAIALGQRLRVLAAAADEPAAQVTPDVVLGSHTNLDDLRRAATGATVLTFDHEHVPGELLDQLVAEGINVAPPPAALLHAQDKLVMRRKLSALGAPVPRFAAIETPEDLDDFAALTGGPMVVKAARGGYDGRGVSLVDDAAQARAVVADYLAAGVPVLAEERVAMRRELSALVARSPFGQGAAWPVVETVQEDGICVTVIAPAPDLSDESAAAAQQLALRLADELGVVGVLAVELFETSDGQLLVNELAMRPHNSGHWTMDGAATSQFEQHLRAVLDYPLGATTPVVAVTVMANVLGAPQTPAMTMDERLHHLFARYPDARVHLYGKDERPGRKIGHINLLGEDAKDSANLRERAESAAHWLSHGEWSDGWDPHE</sequence>
<comment type="catalytic activity">
    <reaction evidence="5 6">
        <text>5-amino-1-(5-phospho-beta-D-ribosyl)imidazole + hydrogencarbonate + ATP = 5-carboxyamino-1-(5-phospho-D-ribosyl)imidazole + ADP + phosphate + 2 H(+)</text>
        <dbReference type="Rhea" id="RHEA:19317"/>
        <dbReference type="ChEBI" id="CHEBI:15378"/>
        <dbReference type="ChEBI" id="CHEBI:17544"/>
        <dbReference type="ChEBI" id="CHEBI:30616"/>
        <dbReference type="ChEBI" id="CHEBI:43474"/>
        <dbReference type="ChEBI" id="CHEBI:58730"/>
        <dbReference type="ChEBI" id="CHEBI:137981"/>
        <dbReference type="ChEBI" id="CHEBI:456216"/>
        <dbReference type="EC" id="6.3.4.18"/>
    </reaction>
</comment>
<dbReference type="GO" id="GO:0005829">
    <property type="term" value="C:cytosol"/>
    <property type="evidence" value="ECO:0007669"/>
    <property type="project" value="TreeGrafter"/>
</dbReference>
<comment type="pathway">
    <text evidence="5 6">Purine metabolism; IMP biosynthesis via de novo pathway; 5-amino-1-(5-phospho-D-ribosyl)imidazole-4-carboxylate from 5-amino-1-(5-phospho-D-ribosyl)imidazole (N5-CAIR route): step 1/2.</text>
</comment>
<dbReference type="GO" id="GO:0006189">
    <property type="term" value="P:'de novo' IMP biosynthetic process"/>
    <property type="evidence" value="ECO:0007669"/>
    <property type="project" value="UniProtKB-UniRule"/>
</dbReference>
<keyword evidence="2 5" id="KW-0547">Nucleotide-binding</keyword>
<dbReference type="NCBIfam" id="TIGR01161">
    <property type="entry name" value="purK"/>
    <property type="match status" value="1"/>
</dbReference>
<keyword evidence="1 5" id="KW-0436">Ligase</keyword>
<protein>
    <recommendedName>
        <fullName evidence="5 6">N5-carboxyaminoimidazole ribonucleotide synthase</fullName>
        <shortName evidence="5 6">N5-CAIR synthase</shortName>
        <ecNumber evidence="5 6">6.3.4.18</ecNumber>
    </recommendedName>
    <alternativeName>
        <fullName evidence="5 6">5-(carboxyamino)imidazole ribonucleotide synthetase</fullName>
    </alternativeName>
</protein>
<dbReference type="KEGG" id="mher:K3U94_17150"/>
<evidence type="ECO:0000256" key="6">
    <source>
        <dbReference type="RuleBase" id="RU361200"/>
    </source>
</evidence>